<reference evidence="12" key="1">
    <citation type="journal article" date="2019" name="Int. J. Syst. Evol. Microbiol.">
        <title>The Global Catalogue of Microorganisms (GCM) 10K type strain sequencing project: providing services to taxonomists for standard genome sequencing and annotation.</title>
        <authorList>
            <consortium name="The Broad Institute Genomics Platform"/>
            <consortium name="The Broad Institute Genome Sequencing Center for Infectious Disease"/>
            <person name="Wu L."/>
            <person name="Ma J."/>
        </authorList>
    </citation>
    <scope>NUCLEOTIDE SEQUENCE [LARGE SCALE GENOMIC DNA]</scope>
    <source>
        <strain evidence="12">KCTC 3913</strain>
    </source>
</reference>
<evidence type="ECO:0000256" key="1">
    <source>
        <dbReference type="ARBA" id="ARBA00010641"/>
    </source>
</evidence>
<evidence type="ECO:0000256" key="4">
    <source>
        <dbReference type="ARBA" id="ARBA00023125"/>
    </source>
</evidence>
<dbReference type="Pfam" id="PF13786">
    <property type="entry name" value="DUF4179"/>
    <property type="match status" value="1"/>
</dbReference>
<dbReference type="Gene3D" id="2.60.40.1630">
    <property type="entry name" value="bacillus anthracis domain"/>
    <property type="match status" value="1"/>
</dbReference>
<comment type="similarity">
    <text evidence="1">Belongs to the sigma-70 factor family. ECF subfamily.</text>
</comment>
<evidence type="ECO:0000256" key="2">
    <source>
        <dbReference type="ARBA" id="ARBA00023015"/>
    </source>
</evidence>
<evidence type="ECO:0000256" key="3">
    <source>
        <dbReference type="ARBA" id="ARBA00023082"/>
    </source>
</evidence>
<dbReference type="InterPro" id="IPR013325">
    <property type="entry name" value="RNA_pol_sigma_r2"/>
</dbReference>
<comment type="caution">
    <text evidence="11">The sequence shown here is derived from an EMBL/GenBank/DDBJ whole genome shotgun (WGS) entry which is preliminary data.</text>
</comment>
<dbReference type="SUPFAM" id="SSF88659">
    <property type="entry name" value="Sigma3 and sigma4 domains of RNA polymerase sigma factors"/>
    <property type="match status" value="1"/>
</dbReference>
<dbReference type="InterPro" id="IPR007627">
    <property type="entry name" value="RNA_pol_sigma70_r2"/>
</dbReference>
<dbReference type="InterPro" id="IPR039425">
    <property type="entry name" value="RNA_pol_sigma-70-like"/>
</dbReference>
<dbReference type="NCBIfam" id="TIGR02937">
    <property type="entry name" value="sigma70-ECF"/>
    <property type="match status" value="1"/>
</dbReference>
<feature type="domain" description="RNA polymerase sigma-70 region 4" evidence="8">
    <location>
        <begin position="108"/>
        <end position="157"/>
    </location>
</feature>
<dbReference type="Pfam" id="PF04545">
    <property type="entry name" value="Sigma70_r4"/>
    <property type="match status" value="1"/>
</dbReference>
<dbReference type="Pfam" id="PF18705">
    <property type="entry name" value="DUF5643"/>
    <property type="match status" value="1"/>
</dbReference>
<dbReference type="Pfam" id="PF04542">
    <property type="entry name" value="Sigma70_r2"/>
    <property type="match status" value="1"/>
</dbReference>
<dbReference type="InterPro" id="IPR025436">
    <property type="entry name" value="DUF4179"/>
</dbReference>
<dbReference type="InterPro" id="IPR013324">
    <property type="entry name" value="RNA_pol_sigma_r3/r4-like"/>
</dbReference>
<feature type="domain" description="DUF5643" evidence="10">
    <location>
        <begin position="447"/>
        <end position="561"/>
    </location>
</feature>
<dbReference type="InterPro" id="IPR036388">
    <property type="entry name" value="WH-like_DNA-bd_sf"/>
</dbReference>
<dbReference type="PANTHER" id="PTHR43133:SF51">
    <property type="entry name" value="RNA POLYMERASE SIGMA FACTOR"/>
    <property type="match status" value="1"/>
</dbReference>
<proteinExistence type="inferred from homology"/>
<feature type="domain" description="RNA polymerase sigma-70 region 2" evidence="7">
    <location>
        <begin position="26"/>
        <end position="85"/>
    </location>
</feature>
<gene>
    <name evidence="11" type="ORF">ACFSUL_08820</name>
</gene>
<keyword evidence="6" id="KW-0472">Membrane</keyword>
<evidence type="ECO:0000259" key="9">
    <source>
        <dbReference type="Pfam" id="PF13786"/>
    </source>
</evidence>
<keyword evidence="2" id="KW-0805">Transcription regulation</keyword>
<organism evidence="11 12">
    <name type="scientific">Bacillus seohaeanensis</name>
    <dbReference type="NCBI Taxonomy" id="284580"/>
    <lineage>
        <taxon>Bacteria</taxon>
        <taxon>Bacillati</taxon>
        <taxon>Bacillota</taxon>
        <taxon>Bacilli</taxon>
        <taxon>Bacillales</taxon>
        <taxon>Bacillaceae</taxon>
        <taxon>Bacillus</taxon>
    </lineage>
</organism>
<evidence type="ECO:0000259" key="7">
    <source>
        <dbReference type="Pfam" id="PF04542"/>
    </source>
</evidence>
<name>A0ABW5RQZ5_9BACI</name>
<dbReference type="EMBL" id="JBHUMF010000019">
    <property type="protein sequence ID" value="MFD2680850.1"/>
    <property type="molecule type" value="Genomic_DNA"/>
</dbReference>
<keyword evidence="3" id="KW-0731">Sigma factor</keyword>
<dbReference type="CDD" id="cd06171">
    <property type="entry name" value="Sigma70_r4"/>
    <property type="match status" value="1"/>
</dbReference>
<accession>A0ABW5RQZ5</accession>
<evidence type="ECO:0000259" key="10">
    <source>
        <dbReference type="Pfam" id="PF18705"/>
    </source>
</evidence>
<dbReference type="Gene3D" id="1.10.10.10">
    <property type="entry name" value="Winged helix-like DNA-binding domain superfamily/Winged helix DNA-binding domain"/>
    <property type="match status" value="1"/>
</dbReference>
<protein>
    <submittedName>
        <fullName evidence="11">Sigma-70 family RNA polymerase sigma factor</fullName>
    </submittedName>
</protein>
<keyword evidence="6" id="KW-0812">Transmembrane</keyword>
<dbReference type="Gene3D" id="1.10.1740.10">
    <property type="match status" value="1"/>
</dbReference>
<dbReference type="PANTHER" id="PTHR43133">
    <property type="entry name" value="RNA POLYMERASE ECF-TYPE SIGMA FACTO"/>
    <property type="match status" value="1"/>
</dbReference>
<feature type="domain" description="DUF4179" evidence="9">
    <location>
        <begin position="247"/>
        <end position="335"/>
    </location>
</feature>
<dbReference type="InterPro" id="IPR040680">
    <property type="entry name" value="DUF5643"/>
</dbReference>
<dbReference type="RefSeq" id="WP_071413363.1">
    <property type="nucleotide sequence ID" value="NZ_JBHUMF010000019.1"/>
</dbReference>
<keyword evidence="4" id="KW-0238">DNA-binding</keyword>
<evidence type="ECO:0000256" key="6">
    <source>
        <dbReference type="SAM" id="Phobius"/>
    </source>
</evidence>
<evidence type="ECO:0000259" key="8">
    <source>
        <dbReference type="Pfam" id="PF04545"/>
    </source>
</evidence>
<sequence>MIPAETDPFLISKVREKDMESIIDWFDQNQKSFYTLGWSYRRSQQDMEEIFHRTIVKVYDELHHFKKDTSFETWATSIFINICRSLSENNQKRSLQASEETQQKIFHALDQLEERDKEVIVLTYLKECPLDEVADILQIPVDTVKFRLFSGIQSLKEEMGYHTYLESCKEYHKHYIDYLGRTLNRPKKVEFEIHIYHCRGCHEELSFFQDIMLTLTEVTDAFSVPSSFMERVKGKVIETEKRRQDRKKKRKLMGITFASTLALIIFTGFITNGFTNIYYSWVDWRNQEDEQLRAFFKSELGERLNMEEVSSGVKVKIKSAIADEVQTLIYYEIEDTNEENRYMMNFYDGVKVENDYEIMNLAAHSVYSPPMEQLELKNEEKNVYRGKISLPPILPDSGTIELKLTHLQKLVQDPESPTGFKAVPYEEMEYIEGDWSFDIPVTKQPSIVHELDKETKVDGIPIRLDKLIIAPTATLLQYSYQNNQEDKRIEMINFASLETKGKKVQADLYTGNSFIDTNQNSEWTSLQTSFETLYFEKPKEVAIQFASIHLSIEKLKKIDIDVSKGFPQTFEYLGNNLSIDKVKVGNPTEVVIKSEVTEDRVYESLEFQITSDNARKKTSMGMSGDGVLIDKNGKQYDVNEYPFSIEKVGQPRFFQTKQSIELFNDASGEQVIPKTLEIQGYNTTKYVDNTVNVSLD</sequence>
<dbReference type="SUPFAM" id="SSF88946">
    <property type="entry name" value="Sigma2 domain of RNA polymerase sigma factors"/>
    <property type="match status" value="1"/>
</dbReference>
<dbReference type="InterPro" id="IPR014284">
    <property type="entry name" value="RNA_pol_sigma-70_dom"/>
</dbReference>
<keyword evidence="6" id="KW-1133">Transmembrane helix</keyword>
<dbReference type="InterPro" id="IPR007630">
    <property type="entry name" value="RNA_pol_sigma70_r4"/>
</dbReference>
<evidence type="ECO:0000313" key="12">
    <source>
        <dbReference type="Proteomes" id="UP001597506"/>
    </source>
</evidence>
<keyword evidence="12" id="KW-1185">Reference proteome</keyword>
<dbReference type="Proteomes" id="UP001597506">
    <property type="component" value="Unassembled WGS sequence"/>
</dbReference>
<evidence type="ECO:0000256" key="5">
    <source>
        <dbReference type="ARBA" id="ARBA00023163"/>
    </source>
</evidence>
<feature type="transmembrane region" description="Helical" evidence="6">
    <location>
        <begin position="252"/>
        <end position="270"/>
    </location>
</feature>
<evidence type="ECO:0000313" key="11">
    <source>
        <dbReference type="EMBL" id="MFD2680850.1"/>
    </source>
</evidence>
<keyword evidence="5" id="KW-0804">Transcription</keyword>